<evidence type="ECO:0000256" key="3">
    <source>
        <dbReference type="PROSITE-ProRule" id="PRU00176"/>
    </source>
</evidence>
<dbReference type="SMART" id="SM00360">
    <property type="entry name" value="RRM"/>
    <property type="match status" value="2"/>
</dbReference>
<sequence>MPSSSSLSESSSSESESSSRAVQSSQKRKRHARDDLNDSDSGSNSTSVSTKNSDPGDSDAEDVPQEDDVPVLSHAEQRRQKKKQLSAEKKAQVAAATADNEAPKTKKQKVKNTAELAPSKVPKRQNSVWVGNLSFKTTPESVRKFFDGVGEITRVHMPIKMASAGPGGRGAVKENRGFAYVDFATPEAKTIAITLSENPLDGRKLLIKDGDDFTGRPAATAQLEASEGSDARTALTGHSKTAQKILKSQKQPPASTLFLGNLGFETTEQSVRDLFTRNRVAKVDGGNEDADADKPEPKKDQWIRKVRMGTFEDSGKCKGWAFVDLFTTEHATAALTNPKNHFLDGRKLVVEYASPEAVRRGGGLLREKTKDVPHQQQDEAAGGGHEQKRRAGRVRPKRKSEVAEGAAERQDERLAKRPRLEREEPPHKAWEGREGRQKIRAKPGAALANAKRETAGIVPSQGKKIVF</sequence>
<organism evidence="6 7">
    <name type="scientific">Phanerochaete carnosa (strain HHB-10118-sp)</name>
    <name type="common">White-rot fungus</name>
    <name type="synonym">Peniophora carnosa</name>
    <dbReference type="NCBI Taxonomy" id="650164"/>
    <lineage>
        <taxon>Eukaryota</taxon>
        <taxon>Fungi</taxon>
        <taxon>Dikarya</taxon>
        <taxon>Basidiomycota</taxon>
        <taxon>Agaricomycotina</taxon>
        <taxon>Agaricomycetes</taxon>
        <taxon>Polyporales</taxon>
        <taxon>Phanerochaetaceae</taxon>
        <taxon>Phanerochaete</taxon>
    </lineage>
</organism>
<feature type="compositionally biased region" description="Basic residues" evidence="4">
    <location>
        <begin position="387"/>
        <end position="398"/>
    </location>
</feature>
<keyword evidence="2 3" id="KW-0694">RNA-binding</keyword>
<dbReference type="STRING" id="650164.K5XA33"/>
<evidence type="ECO:0000256" key="2">
    <source>
        <dbReference type="ARBA" id="ARBA00022884"/>
    </source>
</evidence>
<accession>K5XA33</accession>
<dbReference type="InterPro" id="IPR000504">
    <property type="entry name" value="RRM_dom"/>
</dbReference>
<feature type="compositionally biased region" description="Acidic residues" evidence="4">
    <location>
        <begin position="56"/>
        <end position="69"/>
    </location>
</feature>
<feature type="compositionally biased region" description="Low complexity" evidence="4">
    <location>
        <begin position="39"/>
        <end position="53"/>
    </location>
</feature>
<feature type="domain" description="RRM" evidence="5">
    <location>
        <begin position="255"/>
        <end position="355"/>
    </location>
</feature>
<dbReference type="OrthoDB" id="439808at2759"/>
<feature type="compositionally biased region" description="Basic and acidic residues" evidence="4">
    <location>
        <begin position="399"/>
        <end position="437"/>
    </location>
</feature>
<dbReference type="AlphaFoldDB" id="K5XA33"/>
<dbReference type="InterPro" id="IPR012677">
    <property type="entry name" value="Nucleotide-bd_a/b_plait_sf"/>
</dbReference>
<dbReference type="EMBL" id="JH930469">
    <property type="protein sequence ID" value="EKM59782.1"/>
    <property type="molecule type" value="Genomic_DNA"/>
</dbReference>
<reference evidence="6 7" key="1">
    <citation type="journal article" date="2012" name="BMC Genomics">
        <title>Comparative genomics of the white-rot fungi, Phanerochaete carnosa and P. chrysosporium, to elucidate the genetic basis of the distinct wood types they colonize.</title>
        <authorList>
            <person name="Suzuki H."/>
            <person name="MacDonald J."/>
            <person name="Syed K."/>
            <person name="Salamov A."/>
            <person name="Hori C."/>
            <person name="Aerts A."/>
            <person name="Henrissat B."/>
            <person name="Wiebenga A."/>
            <person name="vanKuyk P.A."/>
            <person name="Barry K."/>
            <person name="Lindquist E."/>
            <person name="LaButti K."/>
            <person name="Lapidus A."/>
            <person name="Lucas S."/>
            <person name="Coutinho P."/>
            <person name="Gong Y."/>
            <person name="Samejima M."/>
            <person name="Mahadevan R."/>
            <person name="Abou-Zaid M."/>
            <person name="de Vries R.P."/>
            <person name="Igarashi K."/>
            <person name="Yadav J.S."/>
            <person name="Grigoriev I.V."/>
            <person name="Master E.R."/>
        </authorList>
    </citation>
    <scope>NUCLEOTIDE SEQUENCE [LARGE SCALE GENOMIC DNA]</scope>
    <source>
        <strain evidence="6 7">HHB-10118-sp</strain>
    </source>
</reference>
<feature type="compositionally biased region" description="Low complexity" evidence="4">
    <location>
        <begin position="1"/>
        <end position="19"/>
    </location>
</feature>
<evidence type="ECO:0000259" key="5">
    <source>
        <dbReference type="PROSITE" id="PS50102"/>
    </source>
</evidence>
<dbReference type="KEGG" id="pco:PHACADRAFT_137996"/>
<dbReference type="Gene3D" id="3.30.70.330">
    <property type="match status" value="2"/>
</dbReference>
<dbReference type="RefSeq" id="XP_007392338.1">
    <property type="nucleotide sequence ID" value="XM_007392276.1"/>
</dbReference>
<dbReference type="GeneID" id="18908403"/>
<dbReference type="PROSITE" id="PS50102">
    <property type="entry name" value="RRM"/>
    <property type="match status" value="2"/>
</dbReference>
<gene>
    <name evidence="6" type="ORF">PHACADRAFT_137996</name>
</gene>
<dbReference type="SUPFAM" id="SSF54928">
    <property type="entry name" value="RNA-binding domain, RBD"/>
    <property type="match status" value="2"/>
</dbReference>
<dbReference type="InParanoid" id="K5XA33"/>
<evidence type="ECO:0000256" key="1">
    <source>
        <dbReference type="ARBA" id="ARBA00022737"/>
    </source>
</evidence>
<dbReference type="Pfam" id="PF00076">
    <property type="entry name" value="RRM_1"/>
    <property type="match status" value="1"/>
</dbReference>
<keyword evidence="7" id="KW-1185">Reference proteome</keyword>
<feature type="domain" description="RRM" evidence="5">
    <location>
        <begin position="126"/>
        <end position="212"/>
    </location>
</feature>
<dbReference type="HOGENOM" id="CLU_027451_2_2_1"/>
<name>K5XA33_PHACS</name>
<evidence type="ECO:0000256" key="4">
    <source>
        <dbReference type="SAM" id="MobiDB-lite"/>
    </source>
</evidence>
<evidence type="ECO:0000313" key="7">
    <source>
        <dbReference type="Proteomes" id="UP000008370"/>
    </source>
</evidence>
<feature type="region of interest" description="Disordered" evidence="4">
    <location>
        <begin position="359"/>
        <end position="467"/>
    </location>
</feature>
<keyword evidence="1" id="KW-0677">Repeat</keyword>
<dbReference type="Proteomes" id="UP000008370">
    <property type="component" value="Unassembled WGS sequence"/>
</dbReference>
<dbReference type="GO" id="GO:0003723">
    <property type="term" value="F:RNA binding"/>
    <property type="evidence" value="ECO:0007669"/>
    <property type="project" value="UniProtKB-UniRule"/>
</dbReference>
<feature type="compositionally biased region" description="Basic and acidic residues" evidence="4">
    <location>
        <begin position="365"/>
        <end position="377"/>
    </location>
</feature>
<proteinExistence type="predicted"/>
<dbReference type="InterPro" id="IPR035979">
    <property type="entry name" value="RBD_domain_sf"/>
</dbReference>
<dbReference type="PANTHER" id="PTHR23236:SF119">
    <property type="entry name" value="NUCLEAR RNA-BINDING PROTEIN SART-3"/>
    <property type="match status" value="1"/>
</dbReference>
<evidence type="ECO:0000313" key="6">
    <source>
        <dbReference type="EMBL" id="EKM59782.1"/>
    </source>
</evidence>
<protein>
    <recommendedName>
        <fullName evidence="5">RRM domain-containing protein</fullName>
    </recommendedName>
</protein>
<feature type="region of interest" description="Disordered" evidence="4">
    <location>
        <begin position="1"/>
        <end position="120"/>
    </location>
</feature>
<dbReference type="PANTHER" id="PTHR23236">
    <property type="entry name" value="EUKARYOTIC TRANSLATION INITIATION FACTOR 4B/4H"/>
    <property type="match status" value="1"/>
</dbReference>
<dbReference type="FunCoup" id="K5XA33">
    <property type="interactions" value="308"/>
</dbReference>